<dbReference type="Proteomes" id="UP000821837">
    <property type="component" value="Unassembled WGS sequence"/>
</dbReference>
<gene>
    <name evidence="3" type="ORF">HPB52_009659</name>
</gene>
<dbReference type="EMBL" id="JABSTV010001250">
    <property type="protein sequence ID" value="KAH7956432.1"/>
    <property type="molecule type" value="Genomic_DNA"/>
</dbReference>
<keyword evidence="2" id="KW-1133">Transmembrane helix</keyword>
<dbReference type="VEuPathDB" id="VectorBase:RSAN_031603"/>
<feature type="region of interest" description="Disordered" evidence="1">
    <location>
        <begin position="1"/>
        <end position="30"/>
    </location>
</feature>
<organism evidence="3 4">
    <name type="scientific">Rhipicephalus sanguineus</name>
    <name type="common">Brown dog tick</name>
    <name type="synonym">Ixodes sanguineus</name>
    <dbReference type="NCBI Taxonomy" id="34632"/>
    <lineage>
        <taxon>Eukaryota</taxon>
        <taxon>Metazoa</taxon>
        <taxon>Ecdysozoa</taxon>
        <taxon>Arthropoda</taxon>
        <taxon>Chelicerata</taxon>
        <taxon>Arachnida</taxon>
        <taxon>Acari</taxon>
        <taxon>Parasitiformes</taxon>
        <taxon>Ixodida</taxon>
        <taxon>Ixodoidea</taxon>
        <taxon>Ixodidae</taxon>
        <taxon>Rhipicephalinae</taxon>
        <taxon>Rhipicephalus</taxon>
        <taxon>Rhipicephalus</taxon>
    </lineage>
</organism>
<dbReference type="AlphaFoldDB" id="A0A9D4PWG4"/>
<evidence type="ECO:0000313" key="4">
    <source>
        <dbReference type="Proteomes" id="UP000821837"/>
    </source>
</evidence>
<evidence type="ECO:0000256" key="2">
    <source>
        <dbReference type="SAM" id="Phobius"/>
    </source>
</evidence>
<keyword evidence="4" id="KW-1185">Reference proteome</keyword>
<feature type="transmembrane region" description="Helical" evidence="2">
    <location>
        <begin position="54"/>
        <end position="77"/>
    </location>
</feature>
<feature type="compositionally biased region" description="Polar residues" evidence="1">
    <location>
        <begin position="143"/>
        <end position="153"/>
    </location>
</feature>
<feature type="transmembrane region" description="Helical" evidence="2">
    <location>
        <begin position="269"/>
        <end position="286"/>
    </location>
</feature>
<sequence length="345" mass="36825">MPGVPAKPVAEPGPAGAVAHRQDQPGGEGNTQLGIVPISTFDDAQGVQRSSSTLFNLAACVIAGLFVVSVIVIATTYTVPAWLGRVLFWQGNDTTPVHEHTFATTTVSSVDSQLVMRQRHFGVGQTANNEYSTTEREEPTAKGTKSTARSTIKPSEELPEEYKDMKEETTYAATSAGAPVTAQQRPVAQDRPRPDGRVNAPVMVVPRGNPFQNVPLYRPPLIPRASLWSTSAARPAPQGLDDGPDIVKNYVHGPQGSLPPDEIVTTRQALAALLLVLVFLAFFAAWTRFAVHKSHNGNGVSRLPGDDADGVSTDNYNGDNFVASIPSLIAIPAGFRKPHGVTQVH</sequence>
<name>A0A9D4PWG4_RHISA</name>
<protein>
    <recommendedName>
        <fullName evidence="5">Transmembrane protein</fullName>
    </recommendedName>
</protein>
<feature type="compositionally biased region" description="Low complexity" evidence="1">
    <location>
        <begin position="1"/>
        <end position="19"/>
    </location>
</feature>
<keyword evidence="2" id="KW-0472">Membrane</keyword>
<reference evidence="3" key="1">
    <citation type="journal article" date="2020" name="Cell">
        <title>Large-Scale Comparative Analyses of Tick Genomes Elucidate Their Genetic Diversity and Vector Capacities.</title>
        <authorList>
            <consortium name="Tick Genome and Microbiome Consortium (TIGMIC)"/>
            <person name="Jia N."/>
            <person name="Wang J."/>
            <person name="Shi W."/>
            <person name="Du L."/>
            <person name="Sun Y."/>
            <person name="Zhan W."/>
            <person name="Jiang J.F."/>
            <person name="Wang Q."/>
            <person name="Zhang B."/>
            <person name="Ji P."/>
            <person name="Bell-Sakyi L."/>
            <person name="Cui X.M."/>
            <person name="Yuan T.T."/>
            <person name="Jiang B.G."/>
            <person name="Yang W.F."/>
            <person name="Lam T.T."/>
            <person name="Chang Q.C."/>
            <person name="Ding S.J."/>
            <person name="Wang X.J."/>
            <person name="Zhu J.G."/>
            <person name="Ruan X.D."/>
            <person name="Zhao L."/>
            <person name="Wei J.T."/>
            <person name="Ye R.Z."/>
            <person name="Que T.C."/>
            <person name="Du C.H."/>
            <person name="Zhou Y.H."/>
            <person name="Cheng J.X."/>
            <person name="Dai P.F."/>
            <person name="Guo W.B."/>
            <person name="Han X.H."/>
            <person name="Huang E.J."/>
            <person name="Li L.F."/>
            <person name="Wei W."/>
            <person name="Gao Y.C."/>
            <person name="Liu J.Z."/>
            <person name="Shao H.Z."/>
            <person name="Wang X."/>
            <person name="Wang C.C."/>
            <person name="Yang T.C."/>
            <person name="Huo Q.B."/>
            <person name="Li W."/>
            <person name="Chen H.Y."/>
            <person name="Chen S.E."/>
            <person name="Zhou L.G."/>
            <person name="Ni X.B."/>
            <person name="Tian J.H."/>
            <person name="Sheng Y."/>
            <person name="Liu T."/>
            <person name="Pan Y.S."/>
            <person name="Xia L.Y."/>
            <person name="Li J."/>
            <person name="Zhao F."/>
            <person name="Cao W.C."/>
        </authorList>
    </citation>
    <scope>NUCLEOTIDE SEQUENCE</scope>
    <source>
        <strain evidence="3">Rsan-2018</strain>
    </source>
</reference>
<keyword evidence="2" id="KW-0812">Transmembrane</keyword>
<evidence type="ECO:0000256" key="1">
    <source>
        <dbReference type="SAM" id="MobiDB-lite"/>
    </source>
</evidence>
<proteinExistence type="predicted"/>
<comment type="caution">
    <text evidence="3">The sequence shown here is derived from an EMBL/GenBank/DDBJ whole genome shotgun (WGS) entry which is preliminary data.</text>
</comment>
<accession>A0A9D4PWG4</accession>
<evidence type="ECO:0000313" key="3">
    <source>
        <dbReference type="EMBL" id="KAH7956432.1"/>
    </source>
</evidence>
<feature type="region of interest" description="Disordered" evidence="1">
    <location>
        <begin position="174"/>
        <end position="196"/>
    </location>
</feature>
<feature type="region of interest" description="Disordered" evidence="1">
    <location>
        <begin position="128"/>
        <end position="158"/>
    </location>
</feature>
<evidence type="ECO:0008006" key="5">
    <source>
        <dbReference type="Google" id="ProtNLM"/>
    </source>
</evidence>
<reference evidence="3" key="2">
    <citation type="submission" date="2021-09" db="EMBL/GenBank/DDBJ databases">
        <authorList>
            <person name="Jia N."/>
            <person name="Wang J."/>
            <person name="Shi W."/>
            <person name="Du L."/>
            <person name="Sun Y."/>
            <person name="Zhan W."/>
            <person name="Jiang J."/>
            <person name="Wang Q."/>
            <person name="Zhang B."/>
            <person name="Ji P."/>
            <person name="Sakyi L.B."/>
            <person name="Cui X."/>
            <person name="Yuan T."/>
            <person name="Jiang B."/>
            <person name="Yang W."/>
            <person name="Lam T.T.-Y."/>
            <person name="Chang Q."/>
            <person name="Ding S."/>
            <person name="Wang X."/>
            <person name="Zhu J."/>
            <person name="Ruan X."/>
            <person name="Zhao L."/>
            <person name="Wei J."/>
            <person name="Que T."/>
            <person name="Du C."/>
            <person name="Cheng J."/>
            <person name="Dai P."/>
            <person name="Han X."/>
            <person name="Huang E."/>
            <person name="Gao Y."/>
            <person name="Liu J."/>
            <person name="Shao H."/>
            <person name="Ye R."/>
            <person name="Li L."/>
            <person name="Wei W."/>
            <person name="Wang X."/>
            <person name="Wang C."/>
            <person name="Huo Q."/>
            <person name="Li W."/>
            <person name="Guo W."/>
            <person name="Chen H."/>
            <person name="Chen S."/>
            <person name="Zhou L."/>
            <person name="Zhou L."/>
            <person name="Ni X."/>
            <person name="Tian J."/>
            <person name="Zhou Y."/>
            <person name="Sheng Y."/>
            <person name="Liu T."/>
            <person name="Pan Y."/>
            <person name="Xia L."/>
            <person name="Li J."/>
            <person name="Zhao F."/>
            <person name="Cao W."/>
        </authorList>
    </citation>
    <scope>NUCLEOTIDE SEQUENCE</scope>
    <source>
        <strain evidence="3">Rsan-2018</strain>
        <tissue evidence="3">Larvae</tissue>
    </source>
</reference>